<dbReference type="Proteomes" id="UP000766246">
    <property type="component" value="Unassembled WGS sequence"/>
</dbReference>
<sequence>MYYGALLQPWNNEGIVIRNEVPLDTHKMVLFAGGTGSGKTQSIITQLGLLIKEGVRDITLCDFKGIDFQFLNGYRKYYSGDFAFDGIMAFYEEFTQARHGGTVDKQHHILIVDEYPSLLTYFQTKDKADRTKRANDIMSAISEMLMLGRGLNYGVWISCQRASSSWFENGSRDNFQVICALGRLSKEQRQMLFSGEDFDANIRIYGPGTGLCLADGRELVEVQFPLISDLANWKEHIRQELMTSGELSTV</sequence>
<gene>
    <name evidence="1" type="ORF">E7272_14825</name>
</gene>
<protein>
    <recommendedName>
        <fullName evidence="3">FtsK domain-containing protein</fullName>
    </recommendedName>
</protein>
<evidence type="ECO:0008006" key="3">
    <source>
        <dbReference type="Google" id="ProtNLM"/>
    </source>
</evidence>
<proteinExistence type="predicted"/>
<reference evidence="1" key="1">
    <citation type="submission" date="2019-04" db="EMBL/GenBank/DDBJ databases">
        <title>Evolution of Biomass-Degrading Anaerobic Consortia Revealed by Metagenomics.</title>
        <authorList>
            <person name="Peng X."/>
        </authorList>
    </citation>
    <scope>NUCLEOTIDE SEQUENCE</scope>
    <source>
        <strain evidence="1">SIG311</strain>
    </source>
</reference>
<dbReference type="EMBL" id="SVER01000085">
    <property type="protein sequence ID" value="MBE5921086.1"/>
    <property type="molecule type" value="Genomic_DNA"/>
</dbReference>
<dbReference type="SUPFAM" id="SSF52540">
    <property type="entry name" value="P-loop containing nucleoside triphosphate hydrolases"/>
    <property type="match status" value="1"/>
</dbReference>
<evidence type="ECO:0000313" key="2">
    <source>
        <dbReference type="Proteomes" id="UP000766246"/>
    </source>
</evidence>
<dbReference type="Gene3D" id="3.40.50.300">
    <property type="entry name" value="P-loop containing nucleotide triphosphate hydrolases"/>
    <property type="match status" value="1"/>
</dbReference>
<comment type="caution">
    <text evidence="1">The sequence shown here is derived from an EMBL/GenBank/DDBJ whole genome shotgun (WGS) entry which is preliminary data.</text>
</comment>
<evidence type="ECO:0000313" key="1">
    <source>
        <dbReference type="EMBL" id="MBE5921086.1"/>
    </source>
</evidence>
<organism evidence="1 2">
    <name type="scientific">Pseudobutyrivibrio ruminis</name>
    <dbReference type="NCBI Taxonomy" id="46206"/>
    <lineage>
        <taxon>Bacteria</taxon>
        <taxon>Bacillati</taxon>
        <taxon>Bacillota</taxon>
        <taxon>Clostridia</taxon>
        <taxon>Lachnospirales</taxon>
        <taxon>Lachnospiraceae</taxon>
        <taxon>Pseudobutyrivibrio</taxon>
    </lineage>
</organism>
<name>A0A927U9W9_9FIRM</name>
<accession>A0A927U9W9</accession>
<dbReference type="InterPro" id="IPR027417">
    <property type="entry name" value="P-loop_NTPase"/>
</dbReference>
<dbReference type="AlphaFoldDB" id="A0A927U9W9"/>